<dbReference type="PANTHER" id="PTHR44329:SF260">
    <property type="entry name" value="PROTEIN KINASE DOMAIN-CONTAINING PROTEIN"/>
    <property type="match status" value="1"/>
</dbReference>
<dbReference type="Proteomes" id="UP001497444">
    <property type="component" value="Chromosome 18"/>
</dbReference>
<keyword evidence="3" id="KW-1185">Reference proteome</keyword>
<dbReference type="EMBL" id="OZ020113">
    <property type="protein sequence ID" value="CAK9265718.1"/>
    <property type="molecule type" value="Genomic_DNA"/>
</dbReference>
<dbReference type="InterPro" id="IPR008271">
    <property type="entry name" value="Ser/Thr_kinase_AS"/>
</dbReference>
<evidence type="ECO:0000313" key="2">
    <source>
        <dbReference type="EMBL" id="CAK9265718.1"/>
    </source>
</evidence>
<proteinExistence type="predicted"/>
<evidence type="ECO:0000259" key="1">
    <source>
        <dbReference type="PROSITE" id="PS50011"/>
    </source>
</evidence>
<dbReference type="InterPro" id="IPR000719">
    <property type="entry name" value="Prot_kinase_dom"/>
</dbReference>
<dbReference type="Pfam" id="PF07714">
    <property type="entry name" value="PK_Tyr_Ser-Thr"/>
    <property type="match status" value="1"/>
</dbReference>
<dbReference type="SUPFAM" id="SSF56112">
    <property type="entry name" value="Protein kinase-like (PK-like)"/>
    <property type="match status" value="1"/>
</dbReference>
<dbReference type="InterPro" id="IPR051681">
    <property type="entry name" value="Ser/Thr_Kinases-Pseudokinases"/>
</dbReference>
<gene>
    <name evidence="2" type="ORF">CSSPJE1EN1_LOCUS11196</name>
</gene>
<dbReference type="SMART" id="SM00220">
    <property type="entry name" value="S_TKc"/>
    <property type="match status" value="1"/>
</dbReference>
<organism evidence="2 3">
    <name type="scientific">Sphagnum jensenii</name>
    <dbReference type="NCBI Taxonomy" id="128206"/>
    <lineage>
        <taxon>Eukaryota</taxon>
        <taxon>Viridiplantae</taxon>
        <taxon>Streptophyta</taxon>
        <taxon>Embryophyta</taxon>
        <taxon>Bryophyta</taxon>
        <taxon>Sphagnophytina</taxon>
        <taxon>Sphagnopsida</taxon>
        <taxon>Sphagnales</taxon>
        <taxon>Sphagnaceae</taxon>
        <taxon>Sphagnum</taxon>
    </lineage>
</organism>
<name>A0ABP0WFS8_9BRYO</name>
<dbReference type="PROSITE" id="PS00108">
    <property type="entry name" value="PROTEIN_KINASE_ST"/>
    <property type="match status" value="1"/>
</dbReference>
<protein>
    <recommendedName>
        <fullName evidence="1">Protein kinase domain-containing protein</fullName>
    </recommendedName>
</protein>
<dbReference type="PANTHER" id="PTHR44329">
    <property type="entry name" value="SERINE/THREONINE-PROTEIN KINASE TNNI3K-RELATED"/>
    <property type="match status" value="1"/>
</dbReference>
<dbReference type="InterPro" id="IPR001245">
    <property type="entry name" value="Ser-Thr/Tyr_kinase_cat_dom"/>
</dbReference>
<dbReference type="InterPro" id="IPR011009">
    <property type="entry name" value="Kinase-like_dom_sf"/>
</dbReference>
<dbReference type="Gene3D" id="1.10.510.10">
    <property type="entry name" value="Transferase(Phosphotransferase) domain 1"/>
    <property type="match status" value="1"/>
</dbReference>
<dbReference type="PROSITE" id="PS50011">
    <property type="entry name" value="PROTEIN_KINASE_DOM"/>
    <property type="match status" value="1"/>
</dbReference>
<reference evidence="2" key="1">
    <citation type="submission" date="2024-02" db="EMBL/GenBank/DDBJ databases">
        <authorList>
            <consortium name="ELIXIR-Norway"/>
            <consortium name="Elixir Norway"/>
        </authorList>
    </citation>
    <scope>NUCLEOTIDE SEQUENCE</scope>
</reference>
<evidence type="ECO:0000313" key="3">
    <source>
        <dbReference type="Proteomes" id="UP001497444"/>
    </source>
</evidence>
<sequence>MATSFEDLRRTVQSVVHKLASSENKESQFNARQCEFLEQKASEIVPILDHFEYTLCKHDLHGFQMSWDPPNWIPAAMELQRVLKDAEVLIQECNCDRDQWLRVEIKRGNLKETFARIIYDLEWHTLLLCGLFAPESSAFHPNWETCDGNLRLNESFILSAAAEWDRKTLRESLTSSHICDAEICRADLGEKCLAKQVLDKLLAEEQLSGDPNNFRDLKSLFLWVNPEHLREGKILGESRSARVRETEWLGQKFAQKIFFDGTGHNGSFKEEITAMAGLDHPNIIHAVCCSEDNRRLSIVMELMYKSLYDLLHEDCTSPLSIFQAIDLMLQISEGLRYLHSKKIAHRDLKSLNILVQFADPQPDIRSDGMVNITTNTLFVAKVADFGLAKMKNTSTVLGLETPDVGTTQWMAPEAPSSDAMGSPSDRFYPMKLDVYSFGIICYEILSREDPFNEVYRRQLRRYVQAGNRPQLPDEIPRRLDILIKDCWDGNPLDRPDFAAICTELRFIKLGLLSGGKH</sequence>
<feature type="domain" description="Protein kinase" evidence="1">
    <location>
        <begin position="229"/>
        <end position="507"/>
    </location>
</feature>
<accession>A0ABP0WFS8</accession>